<dbReference type="PANTHER" id="PTHR43626:SF4">
    <property type="entry name" value="GCN5-RELATED N-ACETYLTRANSFERASE 2, CHLOROPLASTIC"/>
    <property type="match status" value="1"/>
</dbReference>
<dbReference type="InterPro" id="IPR000182">
    <property type="entry name" value="GNAT_dom"/>
</dbReference>
<sequence>MEKITYKCIKKFNDEDINMLYEDAGWTSYTMDLPKLMKAIEASLMVVSAWDDDKLIGLIRVVGDGLTIIYIQDILVLNSYKRKGVGTKLFKYVLNKYSDVRQKVLLTEEGEETRGFYEANGFISCDKGETVAFAKFL</sequence>
<feature type="domain" description="N-acetyltransferase" evidence="3">
    <location>
        <begin position="4"/>
        <end position="137"/>
    </location>
</feature>
<gene>
    <name evidence="4" type="ORF">KQI89_00300</name>
</gene>
<evidence type="ECO:0000313" key="4">
    <source>
        <dbReference type="EMBL" id="MBU5590196.1"/>
    </source>
</evidence>
<dbReference type="RefSeq" id="WP_216455450.1">
    <property type="nucleotide sequence ID" value="NZ_JAHLQL010000001.1"/>
</dbReference>
<dbReference type="PANTHER" id="PTHR43626">
    <property type="entry name" value="ACYL-COA N-ACYLTRANSFERASE"/>
    <property type="match status" value="1"/>
</dbReference>
<evidence type="ECO:0000259" key="3">
    <source>
        <dbReference type="PROSITE" id="PS51186"/>
    </source>
</evidence>
<dbReference type="EMBL" id="JAHLQL010000001">
    <property type="protein sequence ID" value="MBU5590196.1"/>
    <property type="molecule type" value="Genomic_DNA"/>
</dbReference>
<evidence type="ECO:0000256" key="2">
    <source>
        <dbReference type="ARBA" id="ARBA00023315"/>
    </source>
</evidence>
<dbReference type="CDD" id="cd04301">
    <property type="entry name" value="NAT_SF"/>
    <property type="match status" value="1"/>
</dbReference>
<comment type="caution">
    <text evidence="4">The sequence shown here is derived from an EMBL/GenBank/DDBJ whole genome shotgun (WGS) entry which is preliminary data.</text>
</comment>
<dbReference type="Proteomes" id="UP000736583">
    <property type="component" value="Unassembled WGS sequence"/>
</dbReference>
<evidence type="ECO:0000256" key="1">
    <source>
        <dbReference type="ARBA" id="ARBA00022679"/>
    </source>
</evidence>
<keyword evidence="5" id="KW-1185">Reference proteome</keyword>
<protein>
    <submittedName>
        <fullName evidence="4">GNAT family N-acetyltransferase</fullName>
    </submittedName>
</protein>
<evidence type="ECO:0000313" key="5">
    <source>
        <dbReference type="Proteomes" id="UP000736583"/>
    </source>
</evidence>
<organism evidence="4 5">
    <name type="scientific">Clostridium simiarum</name>
    <dbReference type="NCBI Taxonomy" id="2841506"/>
    <lineage>
        <taxon>Bacteria</taxon>
        <taxon>Bacillati</taxon>
        <taxon>Bacillota</taxon>
        <taxon>Clostridia</taxon>
        <taxon>Eubacteriales</taxon>
        <taxon>Clostridiaceae</taxon>
        <taxon>Clostridium</taxon>
    </lineage>
</organism>
<dbReference type="PROSITE" id="PS51186">
    <property type="entry name" value="GNAT"/>
    <property type="match status" value="1"/>
</dbReference>
<name>A0ABS6EVG6_9CLOT</name>
<proteinExistence type="predicted"/>
<keyword evidence="1" id="KW-0808">Transferase</keyword>
<keyword evidence="2" id="KW-0012">Acyltransferase</keyword>
<accession>A0ABS6EVG6</accession>
<dbReference type="Pfam" id="PF13673">
    <property type="entry name" value="Acetyltransf_10"/>
    <property type="match status" value="1"/>
</dbReference>
<reference evidence="4 5" key="1">
    <citation type="submission" date="2021-06" db="EMBL/GenBank/DDBJ databases">
        <authorList>
            <person name="Sun Q."/>
            <person name="Li D."/>
        </authorList>
    </citation>
    <scope>NUCLEOTIDE SEQUENCE [LARGE SCALE GENOMIC DNA]</scope>
    <source>
        <strain evidence="4 5">MSJ-4</strain>
    </source>
</reference>
<dbReference type="InterPro" id="IPR045039">
    <property type="entry name" value="NSI-like"/>
</dbReference>